<sequence>MRAFLLAFCLATAAAMVAAQDPGDLVSSTRANGIIITGSIDEDGDTVGLATLTDANGDPITAVAGGVLTTTTTPLVAATTTTQAQAVSIVKEHSGREPDQIESEKVEDVDAPFAADYRNDEGHQADASFHIQQRRAQPTDQQLHRRQQVQQGAGLRAAYRASVPSEEDVVPLGGGVAASTATGLQTISGYTPPANTQPPTPNNISTGSILSPSQIPGYQADGKGDGTGTTGSNGAISLSSWSSAALISGAVVSFLFI</sequence>
<gene>
    <name evidence="3" type="ORF">FA10DRAFT_259637</name>
</gene>
<organism evidence="3 4">
    <name type="scientific">Acaromyces ingoldii</name>
    <dbReference type="NCBI Taxonomy" id="215250"/>
    <lineage>
        <taxon>Eukaryota</taxon>
        <taxon>Fungi</taxon>
        <taxon>Dikarya</taxon>
        <taxon>Basidiomycota</taxon>
        <taxon>Ustilaginomycotina</taxon>
        <taxon>Exobasidiomycetes</taxon>
        <taxon>Exobasidiales</taxon>
        <taxon>Cryptobasidiaceae</taxon>
        <taxon>Acaromyces</taxon>
    </lineage>
</organism>
<feature type="signal peptide" evidence="2">
    <location>
        <begin position="1"/>
        <end position="19"/>
    </location>
</feature>
<name>A0A316YT41_9BASI</name>
<dbReference type="RefSeq" id="XP_025379657.1">
    <property type="nucleotide sequence ID" value="XM_025519980.1"/>
</dbReference>
<protein>
    <submittedName>
        <fullName evidence="3">Uncharacterized protein</fullName>
    </submittedName>
</protein>
<reference evidence="3" key="1">
    <citation type="journal article" date="2018" name="Mol. Biol. Evol.">
        <title>Broad Genomic Sampling Reveals a Smut Pathogenic Ancestry of the Fungal Clade Ustilaginomycotina.</title>
        <authorList>
            <person name="Kijpornyongpan T."/>
            <person name="Mondo S.J."/>
            <person name="Barry K."/>
            <person name="Sandor L."/>
            <person name="Lee J."/>
            <person name="Lipzen A."/>
            <person name="Pangilinan J."/>
            <person name="LaButti K."/>
            <person name="Hainaut M."/>
            <person name="Henrissat B."/>
            <person name="Grigoriev I.V."/>
            <person name="Spatafora J.W."/>
            <person name="Aime M.C."/>
        </authorList>
    </citation>
    <scope>NUCLEOTIDE SEQUENCE [LARGE SCALE GENOMIC DNA]</scope>
    <source>
        <strain evidence="3">MCA 4198</strain>
    </source>
</reference>
<dbReference type="InParanoid" id="A0A316YT41"/>
<keyword evidence="4" id="KW-1185">Reference proteome</keyword>
<dbReference type="Proteomes" id="UP000245768">
    <property type="component" value="Unassembled WGS sequence"/>
</dbReference>
<dbReference type="EMBL" id="KZ819635">
    <property type="protein sequence ID" value="PWN92459.1"/>
    <property type="molecule type" value="Genomic_DNA"/>
</dbReference>
<feature type="region of interest" description="Disordered" evidence="1">
    <location>
        <begin position="133"/>
        <end position="158"/>
    </location>
</feature>
<feature type="compositionally biased region" description="Polar residues" evidence="1">
    <location>
        <begin position="204"/>
        <end position="216"/>
    </location>
</feature>
<feature type="region of interest" description="Disordered" evidence="1">
    <location>
        <begin position="197"/>
        <end position="228"/>
    </location>
</feature>
<dbReference type="AlphaFoldDB" id="A0A316YT41"/>
<proteinExistence type="predicted"/>
<evidence type="ECO:0000313" key="4">
    <source>
        <dbReference type="Proteomes" id="UP000245768"/>
    </source>
</evidence>
<keyword evidence="2" id="KW-0732">Signal</keyword>
<evidence type="ECO:0000256" key="1">
    <source>
        <dbReference type="SAM" id="MobiDB-lite"/>
    </source>
</evidence>
<accession>A0A316YT41</accession>
<feature type="chain" id="PRO_5016411982" evidence="2">
    <location>
        <begin position="20"/>
        <end position="257"/>
    </location>
</feature>
<evidence type="ECO:0000256" key="2">
    <source>
        <dbReference type="SAM" id="SignalP"/>
    </source>
</evidence>
<evidence type="ECO:0000313" key="3">
    <source>
        <dbReference type="EMBL" id="PWN92459.1"/>
    </source>
</evidence>
<dbReference type="GeneID" id="37041896"/>